<dbReference type="RefSeq" id="WP_117630409.1">
    <property type="nucleotide sequence ID" value="NZ_QSON01000001.1"/>
</dbReference>
<dbReference type="AlphaFoldDB" id="A0A374PCW6"/>
<sequence>MEYGIIPGRPWFDSRGDRIQAHGGSIIEVDGRYYFYGENKENTVPGSGVWHNGVNCYSSKDLINWTFENTILKAADDERHPLHPSRIMDRPHIIYNEKNKEYVMWMKLVGSDEEPRNWKHQYMGIATSKMITGEFKLIDRIVPLDMSSGDFDLFVDEDKKAFLIFGKVHTEIVIADLADDYKNVTGHYSTHLHFIGPPIAREAPAVFKRGRWYYMITSGTTGYYPNRALAARAEQMHGPWYITGDPCIGDKAGNTFNSQISSVFSVPQKDFYLAVGDRWVPDLNREHQKSSWNINTSIAQYVWLPVTFEEDVPKIEWKSQWNPEI</sequence>
<evidence type="ECO:0000256" key="4">
    <source>
        <dbReference type="PIRSR" id="PIRSR606710-2"/>
    </source>
</evidence>
<organism evidence="6 7">
    <name type="scientific">Hungatella hathewayi</name>
    <dbReference type="NCBI Taxonomy" id="154046"/>
    <lineage>
        <taxon>Bacteria</taxon>
        <taxon>Bacillati</taxon>
        <taxon>Bacillota</taxon>
        <taxon>Clostridia</taxon>
        <taxon>Lachnospirales</taxon>
        <taxon>Lachnospiraceae</taxon>
        <taxon>Hungatella</taxon>
    </lineage>
</organism>
<feature type="site" description="Important for catalytic activity, responsible for pKa modulation of the active site Glu and correct orientation of both the proton donor and substrate" evidence="4">
    <location>
        <position position="150"/>
    </location>
</feature>
<dbReference type="InterPro" id="IPR006710">
    <property type="entry name" value="Glyco_hydro_43"/>
</dbReference>
<dbReference type="SUPFAM" id="SSF75005">
    <property type="entry name" value="Arabinanase/levansucrase/invertase"/>
    <property type="match status" value="1"/>
</dbReference>
<comment type="similarity">
    <text evidence="1 5">Belongs to the glycosyl hydrolase 43 family.</text>
</comment>
<accession>A0A374PCW6</accession>
<keyword evidence="3 5" id="KW-0326">Glycosidase</keyword>
<gene>
    <name evidence="6" type="ORF">DXD79_00645</name>
</gene>
<evidence type="ECO:0000256" key="5">
    <source>
        <dbReference type="RuleBase" id="RU361187"/>
    </source>
</evidence>
<evidence type="ECO:0000256" key="1">
    <source>
        <dbReference type="ARBA" id="ARBA00009865"/>
    </source>
</evidence>
<evidence type="ECO:0000256" key="3">
    <source>
        <dbReference type="ARBA" id="ARBA00023295"/>
    </source>
</evidence>
<comment type="caution">
    <text evidence="6">The sequence shown here is derived from an EMBL/GenBank/DDBJ whole genome shotgun (WGS) entry which is preliminary data.</text>
</comment>
<dbReference type="PANTHER" id="PTHR22925">
    <property type="entry name" value="GLYCOSYL HYDROLASE 43 FAMILY MEMBER"/>
    <property type="match status" value="1"/>
</dbReference>
<dbReference type="EMBL" id="QSON01000001">
    <property type="protein sequence ID" value="RGJ07958.1"/>
    <property type="molecule type" value="Genomic_DNA"/>
</dbReference>
<evidence type="ECO:0008006" key="8">
    <source>
        <dbReference type="Google" id="ProtNLM"/>
    </source>
</evidence>
<dbReference type="InterPro" id="IPR023296">
    <property type="entry name" value="Glyco_hydro_beta-prop_sf"/>
</dbReference>
<keyword evidence="2 5" id="KW-0378">Hydrolase</keyword>
<dbReference type="Proteomes" id="UP000263014">
    <property type="component" value="Unassembled WGS sequence"/>
</dbReference>
<evidence type="ECO:0000313" key="6">
    <source>
        <dbReference type="EMBL" id="RGJ07958.1"/>
    </source>
</evidence>
<dbReference type="PANTHER" id="PTHR22925:SF3">
    <property type="entry name" value="GLYCOSYL HYDROLASE FAMILY PROTEIN 43"/>
    <property type="match status" value="1"/>
</dbReference>
<reference evidence="6 7" key="1">
    <citation type="submission" date="2018-08" db="EMBL/GenBank/DDBJ databases">
        <title>A genome reference for cultivated species of the human gut microbiota.</title>
        <authorList>
            <person name="Zou Y."/>
            <person name="Xue W."/>
            <person name="Luo G."/>
        </authorList>
    </citation>
    <scope>NUCLEOTIDE SEQUENCE [LARGE SCALE GENOMIC DNA]</scope>
    <source>
        <strain evidence="6 7">TM09-12</strain>
    </source>
</reference>
<evidence type="ECO:0000313" key="7">
    <source>
        <dbReference type="Proteomes" id="UP000263014"/>
    </source>
</evidence>
<name>A0A374PCW6_9FIRM</name>
<evidence type="ECO:0000256" key="2">
    <source>
        <dbReference type="ARBA" id="ARBA00022801"/>
    </source>
</evidence>
<dbReference type="CDD" id="cd18826">
    <property type="entry name" value="GH43_CtGH43-like"/>
    <property type="match status" value="1"/>
</dbReference>
<dbReference type="Pfam" id="PF04616">
    <property type="entry name" value="Glyco_hydro_43"/>
    <property type="match status" value="1"/>
</dbReference>
<dbReference type="Gene3D" id="2.115.10.20">
    <property type="entry name" value="Glycosyl hydrolase domain, family 43"/>
    <property type="match status" value="1"/>
</dbReference>
<protein>
    <recommendedName>
        <fullName evidence="8">Glycosyl hydrolase family 43</fullName>
    </recommendedName>
</protein>
<proteinExistence type="inferred from homology"/>
<dbReference type="GO" id="GO:0004553">
    <property type="term" value="F:hydrolase activity, hydrolyzing O-glycosyl compounds"/>
    <property type="evidence" value="ECO:0007669"/>
    <property type="project" value="InterPro"/>
</dbReference>
<dbReference type="GO" id="GO:0005975">
    <property type="term" value="P:carbohydrate metabolic process"/>
    <property type="evidence" value="ECO:0007669"/>
    <property type="project" value="InterPro"/>
</dbReference>